<dbReference type="Pfam" id="PF01822">
    <property type="entry name" value="WSC"/>
    <property type="match status" value="1"/>
</dbReference>
<evidence type="ECO:0000313" key="22">
    <source>
        <dbReference type="EMBL" id="KAF2904187.1"/>
    </source>
</evidence>
<proteinExistence type="inferred from homology"/>
<evidence type="ECO:0000256" key="10">
    <source>
        <dbReference type="ARBA" id="ARBA00022723"/>
    </source>
</evidence>
<evidence type="ECO:0000256" key="19">
    <source>
        <dbReference type="ARBA" id="ARBA00047847"/>
    </source>
</evidence>
<dbReference type="SMART" id="SM00321">
    <property type="entry name" value="WSC"/>
    <property type="match status" value="1"/>
</dbReference>
<evidence type="ECO:0000256" key="15">
    <source>
        <dbReference type="ARBA" id="ARBA00023136"/>
    </source>
</evidence>
<keyword evidence="11" id="KW-0256">Endoplasmic reticulum</keyword>
<evidence type="ECO:0000256" key="8">
    <source>
        <dbReference type="ARBA" id="ARBA00022679"/>
    </source>
</evidence>
<evidence type="ECO:0000256" key="12">
    <source>
        <dbReference type="ARBA" id="ARBA00022968"/>
    </source>
</evidence>
<gene>
    <name evidence="22" type="ORF">ILUMI_01979</name>
</gene>
<accession>A0A8K0DIJ6</accession>
<organism evidence="22 23">
    <name type="scientific">Ignelater luminosus</name>
    <name type="common">Cucubano</name>
    <name type="synonym">Pyrophorus luminosus</name>
    <dbReference type="NCBI Taxonomy" id="2038154"/>
    <lineage>
        <taxon>Eukaryota</taxon>
        <taxon>Metazoa</taxon>
        <taxon>Ecdysozoa</taxon>
        <taxon>Arthropoda</taxon>
        <taxon>Hexapoda</taxon>
        <taxon>Insecta</taxon>
        <taxon>Pterygota</taxon>
        <taxon>Neoptera</taxon>
        <taxon>Endopterygota</taxon>
        <taxon>Coleoptera</taxon>
        <taxon>Polyphaga</taxon>
        <taxon>Elateriformia</taxon>
        <taxon>Elateroidea</taxon>
        <taxon>Elateridae</taxon>
        <taxon>Agrypninae</taxon>
        <taxon>Pyrophorini</taxon>
        <taxon>Ignelater</taxon>
    </lineage>
</organism>
<keyword evidence="12" id="KW-0735">Signal-anchor</keyword>
<dbReference type="GO" id="GO:0000139">
    <property type="term" value="C:Golgi membrane"/>
    <property type="evidence" value="ECO:0007669"/>
    <property type="project" value="UniProtKB-SubCell"/>
</dbReference>
<feature type="domain" description="WSC" evidence="21">
    <location>
        <begin position="176"/>
        <end position="270"/>
    </location>
</feature>
<feature type="transmembrane region" description="Helical" evidence="20">
    <location>
        <begin position="17"/>
        <end position="38"/>
    </location>
</feature>
<evidence type="ECO:0000256" key="6">
    <source>
        <dbReference type="ARBA" id="ARBA00011972"/>
    </source>
</evidence>
<evidence type="ECO:0000256" key="4">
    <source>
        <dbReference type="ARBA" id="ARBA00005093"/>
    </source>
</evidence>
<evidence type="ECO:0000256" key="16">
    <source>
        <dbReference type="ARBA" id="ARBA00023157"/>
    </source>
</evidence>
<dbReference type="GO" id="GO:0050650">
    <property type="term" value="P:chondroitin sulfate proteoglycan biosynthetic process"/>
    <property type="evidence" value="ECO:0007669"/>
    <property type="project" value="TreeGrafter"/>
</dbReference>
<dbReference type="InterPro" id="IPR024448">
    <property type="entry name" value="XylT_C"/>
</dbReference>
<dbReference type="OrthoDB" id="2019572at2759"/>
<evidence type="ECO:0000256" key="7">
    <source>
        <dbReference type="ARBA" id="ARBA00022676"/>
    </source>
</evidence>
<name>A0A8K0DIJ6_IGNLU</name>
<evidence type="ECO:0000259" key="21">
    <source>
        <dbReference type="PROSITE" id="PS51212"/>
    </source>
</evidence>
<evidence type="ECO:0000256" key="1">
    <source>
        <dbReference type="ARBA" id="ARBA00004323"/>
    </source>
</evidence>
<keyword evidence="17" id="KW-0325">Glycoprotein</keyword>
<keyword evidence="9 20" id="KW-0812">Transmembrane</keyword>
<keyword evidence="13 20" id="KW-1133">Transmembrane helix</keyword>
<dbReference type="GO" id="GO:0005789">
    <property type="term" value="C:endoplasmic reticulum membrane"/>
    <property type="evidence" value="ECO:0007669"/>
    <property type="project" value="UniProtKB-SubCell"/>
</dbReference>
<comment type="pathway">
    <text evidence="4">Glycan metabolism; heparan sulfate biosynthesis.</text>
</comment>
<evidence type="ECO:0000256" key="17">
    <source>
        <dbReference type="ARBA" id="ARBA00023180"/>
    </source>
</evidence>
<dbReference type="GO" id="GO:0030158">
    <property type="term" value="F:protein xylosyltransferase activity"/>
    <property type="evidence" value="ECO:0007669"/>
    <property type="project" value="UniProtKB-EC"/>
</dbReference>
<dbReference type="Pfam" id="PF02485">
    <property type="entry name" value="Branch"/>
    <property type="match status" value="1"/>
</dbReference>
<keyword evidence="7" id="KW-0328">Glycosyltransferase</keyword>
<dbReference type="GO" id="GO:0046872">
    <property type="term" value="F:metal ion binding"/>
    <property type="evidence" value="ECO:0007669"/>
    <property type="project" value="UniProtKB-KW"/>
</dbReference>
<dbReference type="Proteomes" id="UP000801492">
    <property type="component" value="Unassembled WGS sequence"/>
</dbReference>
<evidence type="ECO:0000256" key="18">
    <source>
        <dbReference type="ARBA" id="ARBA00042865"/>
    </source>
</evidence>
<evidence type="ECO:0000256" key="3">
    <source>
        <dbReference type="ARBA" id="ARBA00004840"/>
    </source>
</evidence>
<dbReference type="Pfam" id="PF12529">
    <property type="entry name" value="Xylo_C"/>
    <property type="match status" value="1"/>
</dbReference>
<comment type="catalytic activity">
    <reaction evidence="19">
        <text>UDP-alpha-D-xylose + L-seryl-[protein] = 3-O-(beta-D-xylosyl)-L-seryl-[protein] + UDP + H(+)</text>
        <dbReference type="Rhea" id="RHEA:50192"/>
        <dbReference type="Rhea" id="RHEA-COMP:9863"/>
        <dbReference type="Rhea" id="RHEA-COMP:12567"/>
        <dbReference type="ChEBI" id="CHEBI:15378"/>
        <dbReference type="ChEBI" id="CHEBI:29999"/>
        <dbReference type="ChEBI" id="CHEBI:57632"/>
        <dbReference type="ChEBI" id="CHEBI:58223"/>
        <dbReference type="ChEBI" id="CHEBI:132085"/>
        <dbReference type="EC" id="2.4.2.26"/>
    </reaction>
</comment>
<comment type="subcellular location">
    <subcellularLocation>
        <location evidence="2">Endoplasmic reticulum membrane</location>
        <topology evidence="2">Single-pass type II membrane protein</topology>
    </subcellularLocation>
    <subcellularLocation>
        <location evidence="1">Golgi apparatus membrane</location>
        <topology evidence="1">Single-pass type II membrane protein</topology>
    </subcellularLocation>
</comment>
<evidence type="ECO:0000256" key="9">
    <source>
        <dbReference type="ARBA" id="ARBA00022692"/>
    </source>
</evidence>
<keyword evidence="15 20" id="KW-0472">Membrane</keyword>
<evidence type="ECO:0000256" key="2">
    <source>
        <dbReference type="ARBA" id="ARBA00004648"/>
    </source>
</evidence>
<dbReference type="PANTHER" id="PTHR46025">
    <property type="entry name" value="XYLOSYLTRANSFERASE OXT"/>
    <property type="match status" value="1"/>
</dbReference>
<protein>
    <recommendedName>
        <fullName evidence="6">protein xylosyltransferase</fullName>
        <ecNumber evidence="6">2.4.2.26</ecNumber>
    </recommendedName>
    <alternativeName>
        <fullName evidence="18">Peptide O-xylosyltransferase</fullName>
    </alternativeName>
</protein>
<dbReference type="InterPro" id="IPR003406">
    <property type="entry name" value="Glyco_trans_14"/>
</dbReference>
<evidence type="ECO:0000256" key="20">
    <source>
        <dbReference type="SAM" id="Phobius"/>
    </source>
</evidence>
<dbReference type="PROSITE" id="PS51212">
    <property type="entry name" value="WSC"/>
    <property type="match status" value="1"/>
</dbReference>
<dbReference type="PANTHER" id="PTHR46025:SF3">
    <property type="entry name" value="XYLOSYLTRANSFERASE OXT"/>
    <property type="match status" value="1"/>
</dbReference>
<comment type="similarity">
    <text evidence="5">Belongs to the glycosyltransferase 14 family. XylT subfamily.</text>
</comment>
<keyword evidence="23" id="KW-1185">Reference proteome</keyword>
<dbReference type="UniPathway" id="UPA00755"/>
<comment type="caution">
    <text evidence="22">The sequence shown here is derived from an EMBL/GenBank/DDBJ whole genome shotgun (WGS) entry which is preliminary data.</text>
</comment>
<keyword evidence="14" id="KW-0333">Golgi apparatus</keyword>
<dbReference type="GO" id="GO:0015012">
    <property type="term" value="P:heparan sulfate proteoglycan biosynthetic process"/>
    <property type="evidence" value="ECO:0007669"/>
    <property type="project" value="UniProtKB-UniPathway"/>
</dbReference>
<keyword evidence="16" id="KW-1015">Disulfide bond</keyword>
<evidence type="ECO:0000256" key="13">
    <source>
        <dbReference type="ARBA" id="ARBA00022989"/>
    </source>
</evidence>
<reference evidence="22" key="1">
    <citation type="submission" date="2019-08" db="EMBL/GenBank/DDBJ databases">
        <title>The genome of the North American firefly Photinus pyralis.</title>
        <authorList>
            <consortium name="Photinus pyralis genome working group"/>
            <person name="Fallon T.R."/>
            <person name="Sander Lower S.E."/>
            <person name="Weng J.-K."/>
        </authorList>
    </citation>
    <scope>NUCLEOTIDE SEQUENCE</scope>
    <source>
        <strain evidence="22">TRF0915ILg1</strain>
        <tissue evidence="22">Whole body</tissue>
    </source>
</reference>
<sequence>MVVTKNIDNRWLRRYKVFFLIGILILSFQLYLAIRFFGLSVDSAQNTSRWSPHKLSNIDSNDVENSVNSARRSKDGLVIDDEDIGNSVHQHKQRLSIKSNHGTNKVYTKNQTYLRLEELDFVPSCEITTKEAISAIHRAKTQRCKQKISNITCLISQGLLYPNQLPNYCPNEGYVAGKSLGCFKDEKNYRLLNGYYGNYKNMNSPEFCIRLCLQSGFLYAGVQYSTECFCGNDEPTATARLPDSSCNMKCPADPHLACGGYYTVNIYQTGIAKFVPQNAETSTASYTKPARIVFLLTLNGRALRQVRRLIKILYNRDHYFYIHVDVRQDYLFRELLVLEKQFPNIRLTRSRFSTIWGGASLLQMLLSSMRELLNSKWKWDFVINLSESDYPVKTVNKLVEFLTANKGKNFVKSHGREVQRFIQKQGLDKTFVECDTHMWRVGDRKLPWGIQIDGGSDWVALSHQFVKYAASSEPDELVQGLLVVFNHTLLPAESFFHTVLKNSKFCNTYVDNNLHVTNWKRKLGCKCQYKHIVDWCGCSPNDFRPDDWLRIQNTETRQIFFARKFEPVINQAVILQLEQWLYGIDVNKNIPNLNSYCQSIYHHLDLTPFVDDSLITIAQSVARIKSKAISETCSVIPDKILEVTSFHMDDAYQKTLVLYLAGKVQIQTYLKGKNMFVLIKSSPLTHRLKALTVSTEYDQKEQTLRNFAQVMGPYSEPTLVFEFNSSPDVSAKIINITFLWIDPAGRLVEVSDASIDDSYSIMHIKPILKQPLIPGIWTIKLIHKNQALVETRFLITPLEFFSGTVVTQKQVSFIHSGSDIIKEFDAQWDKFLPNSHDREVLLSKSISDSKRFGSDLQDWIDSLVTKFFIIGQACVVGNSKEICGHKLQACNEAYWSSFAPDPKSFLGNINQTSGSFDLW</sequence>
<dbReference type="EC" id="2.4.2.26" evidence="6"/>
<dbReference type="EMBL" id="VTPC01000826">
    <property type="protein sequence ID" value="KAF2904187.1"/>
    <property type="molecule type" value="Genomic_DNA"/>
</dbReference>
<keyword evidence="8" id="KW-0808">Transferase</keyword>
<evidence type="ECO:0000256" key="14">
    <source>
        <dbReference type="ARBA" id="ARBA00023034"/>
    </source>
</evidence>
<evidence type="ECO:0000256" key="11">
    <source>
        <dbReference type="ARBA" id="ARBA00022824"/>
    </source>
</evidence>
<dbReference type="InterPro" id="IPR002889">
    <property type="entry name" value="WSC_carb-bd"/>
</dbReference>
<dbReference type="AlphaFoldDB" id="A0A8K0DIJ6"/>
<dbReference type="UniPathway" id="UPA00756"/>
<evidence type="ECO:0000313" key="23">
    <source>
        <dbReference type="Proteomes" id="UP000801492"/>
    </source>
</evidence>
<comment type="pathway">
    <text evidence="3">Glycan metabolism; chondroitin sulfate biosynthesis.</text>
</comment>
<keyword evidence="10" id="KW-0479">Metal-binding</keyword>
<evidence type="ECO:0000256" key="5">
    <source>
        <dbReference type="ARBA" id="ARBA00010195"/>
    </source>
</evidence>
<dbReference type="InterPro" id="IPR043538">
    <property type="entry name" value="XYLT"/>
</dbReference>